<proteinExistence type="predicted"/>
<sequence length="465" mass="51259">MPDRIKKLFQSAASRNGSLSVGVIVLVTAIVIVVNLIAGQLPEKVKNIDISDNRIYEISDKSRNILKKLDKPVTFKVFAEKDKTDERIKTFIRKYTALSDQIKVEWIDPVLHPSELSANNATADTVLISCKDTKKSTTVAFSDIIVSDESSYYMTGNVSESKFDGEGRFTSAVSYVTGDEVKKVYYTTGHGESTFSSSVSDLLDKNNMEEEELNLIMKNEIPDDCNLLFLYGPVSDITAEEKEIISSYLASGGKVFLLLGDAQDGTPNLDALMKEYGMERTDGYIADMQRSYQGNYYYIFPELSSSAGLTDGMASDMVMLVNAHGMSVTDPARDTITATPFMTTSADGYAVTEDSQKQGTYTLGAVSTESVSDGEEARFTVITADTLIDPQVTEAFSTLENLTLFTNAVSANFEDMENVAIEPKSLEVTYNTMRHAGVISMIVIFGIPAVILIYGFLRWMKRRKA</sequence>
<evidence type="ECO:0000256" key="1">
    <source>
        <dbReference type="SAM" id="Phobius"/>
    </source>
</evidence>
<evidence type="ECO:0000259" key="3">
    <source>
        <dbReference type="Pfam" id="PF23357"/>
    </source>
</evidence>
<keyword evidence="1" id="KW-0472">Membrane</keyword>
<feature type="domain" description="ABC-type uncharacterised transport system" evidence="2">
    <location>
        <begin position="182"/>
        <end position="353"/>
    </location>
</feature>
<feature type="transmembrane region" description="Helical" evidence="1">
    <location>
        <begin position="21"/>
        <end position="41"/>
    </location>
</feature>
<feature type="transmembrane region" description="Helical" evidence="1">
    <location>
        <begin position="436"/>
        <end position="457"/>
    </location>
</feature>
<dbReference type="Gene3D" id="3.40.30.10">
    <property type="entry name" value="Glutaredoxin"/>
    <property type="match status" value="1"/>
</dbReference>
<reference evidence="4" key="1">
    <citation type="submission" date="2009-02" db="EMBL/GenBank/DDBJ databases">
        <authorList>
            <person name="Fulton L."/>
            <person name="Clifton S."/>
            <person name="Fulton B."/>
            <person name="Xu J."/>
            <person name="Minx P."/>
            <person name="Pepin K.H."/>
            <person name="Johnson M."/>
            <person name="Bhonagiri V."/>
            <person name="Nash W.E."/>
            <person name="Mardis E.R."/>
            <person name="Wilson R.K."/>
        </authorList>
    </citation>
    <scope>NUCLEOTIDE SEQUENCE [LARGE SCALE GENOMIC DNA]</scope>
    <source>
        <strain evidence="4">DSM 15053</strain>
    </source>
</reference>
<feature type="domain" description="DUF7088" evidence="3">
    <location>
        <begin position="53"/>
        <end position="146"/>
    </location>
</feature>
<dbReference type="HOGENOM" id="CLU_018716_2_0_9"/>
<dbReference type="EMBL" id="ABYI02000019">
    <property type="protein sequence ID" value="EEG74703.1"/>
    <property type="molecule type" value="Genomic_DNA"/>
</dbReference>
<keyword evidence="5" id="KW-1185">Reference proteome</keyword>
<dbReference type="RefSeq" id="WP_006442702.1">
    <property type="nucleotide sequence ID" value="NZ_CP036524.1"/>
</dbReference>
<organism evidence="4 5">
    <name type="scientific">[Clostridium] hylemonae DSM 15053</name>
    <dbReference type="NCBI Taxonomy" id="553973"/>
    <lineage>
        <taxon>Bacteria</taxon>
        <taxon>Bacillati</taxon>
        <taxon>Bacillota</taxon>
        <taxon>Clostridia</taxon>
        <taxon>Lachnospirales</taxon>
        <taxon>Lachnospiraceae</taxon>
    </lineage>
</organism>
<dbReference type="InterPro" id="IPR055396">
    <property type="entry name" value="DUF7088"/>
</dbReference>
<dbReference type="InterPro" id="IPR019196">
    <property type="entry name" value="ABC_transp_unknown"/>
</dbReference>
<keyword evidence="1" id="KW-1133">Transmembrane helix</keyword>
<evidence type="ECO:0000313" key="4">
    <source>
        <dbReference type="EMBL" id="EEG74703.1"/>
    </source>
</evidence>
<evidence type="ECO:0000313" key="5">
    <source>
        <dbReference type="Proteomes" id="UP000004893"/>
    </source>
</evidence>
<dbReference type="Pfam" id="PF23357">
    <property type="entry name" value="DUF7088"/>
    <property type="match status" value="1"/>
</dbReference>
<dbReference type="OrthoDB" id="9766228at2"/>
<comment type="caution">
    <text evidence="4">The sequence shown here is derived from an EMBL/GenBank/DDBJ whole genome shotgun (WGS) entry which is preliminary data.</text>
</comment>
<evidence type="ECO:0000259" key="2">
    <source>
        <dbReference type="Pfam" id="PF09822"/>
    </source>
</evidence>
<dbReference type="STRING" id="553973.CLOHYLEM_05367"/>
<dbReference type="Proteomes" id="UP000004893">
    <property type="component" value="Unassembled WGS sequence"/>
</dbReference>
<name>C0BZX5_9FIRM</name>
<reference evidence="4" key="2">
    <citation type="submission" date="2013-06" db="EMBL/GenBank/DDBJ databases">
        <title>Draft genome sequence of Clostridium hylemonae (DSM 15053).</title>
        <authorList>
            <person name="Sudarsanam P."/>
            <person name="Ley R."/>
            <person name="Guruge J."/>
            <person name="Turnbaugh P.J."/>
            <person name="Mahowald M."/>
            <person name="Liep D."/>
            <person name="Gordon J."/>
        </authorList>
    </citation>
    <scope>NUCLEOTIDE SEQUENCE</scope>
    <source>
        <strain evidence="4">DSM 15053</strain>
    </source>
</reference>
<protein>
    <recommendedName>
        <fullName evidence="6">ABC-type uncharacterized transport system domain-containing protein</fullName>
    </recommendedName>
</protein>
<dbReference type="AlphaFoldDB" id="C0BZX5"/>
<dbReference type="eggNOG" id="COG3225">
    <property type="taxonomic scope" value="Bacteria"/>
</dbReference>
<evidence type="ECO:0008006" key="6">
    <source>
        <dbReference type="Google" id="ProtNLM"/>
    </source>
</evidence>
<gene>
    <name evidence="4" type="ORF">CLOHYLEM_05367</name>
</gene>
<keyword evidence="1" id="KW-0812">Transmembrane</keyword>
<dbReference type="Pfam" id="PF09822">
    <property type="entry name" value="ABC_transp_aux"/>
    <property type="match status" value="1"/>
</dbReference>
<accession>C0BZX5</accession>